<evidence type="ECO:0000256" key="1">
    <source>
        <dbReference type="SAM" id="Phobius"/>
    </source>
</evidence>
<sequence length="94" mass="10382">MGRDAFSQYHPLTNFLFFVGAIGFCVVFQHPAYLAVGISGAVVYYLLLHGRVGLHRLMGMLPVFLVVSGLNPLFNHYGSRALFTAFGKPYTLEA</sequence>
<comment type="caution">
    <text evidence="2">The sequence shown here is derived from an EMBL/GenBank/DDBJ whole genome shotgun (WGS) entry which is preliminary data.</text>
</comment>
<feature type="transmembrane region" description="Helical" evidence="1">
    <location>
        <begin position="15"/>
        <end position="47"/>
    </location>
</feature>
<dbReference type="EMBL" id="AMCI01007940">
    <property type="protein sequence ID" value="EJW91796.1"/>
    <property type="molecule type" value="Genomic_DNA"/>
</dbReference>
<accession>J9FA60</accession>
<dbReference type="AlphaFoldDB" id="J9FA60"/>
<feature type="transmembrane region" description="Helical" evidence="1">
    <location>
        <begin position="54"/>
        <end position="74"/>
    </location>
</feature>
<keyword evidence="1" id="KW-0812">Transmembrane</keyword>
<organism evidence="2">
    <name type="scientific">gut metagenome</name>
    <dbReference type="NCBI Taxonomy" id="749906"/>
    <lineage>
        <taxon>unclassified sequences</taxon>
        <taxon>metagenomes</taxon>
        <taxon>organismal metagenomes</taxon>
    </lineage>
</organism>
<name>J9FA60_9ZZZZ</name>
<proteinExistence type="predicted"/>
<reference evidence="2" key="1">
    <citation type="journal article" date="2012" name="PLoS ONE">
        <title>Gene sets for utilization of primary and secondary nutrition supplies in the distal gut of endangered iberian lynx.</title>
        <authorList>
            <person name="Alcaide M."/>
            <person name="Messina E."/>
            <person name="Richter M."/>
            <person name="Bargiela R."/>
            <person name="Peplies J."/>
            <person name="Huws S.A."/>
            <person name="Newbold C.J."/>
            <person name="Golyshin P.N."/>
            <person name="Simon M.A."/>
            <person name="Lopez G."/>
            <person name="Yakimov M.M."/>
            <person name="Ferrer M."/>
        </authorList>
    </citation>
    <scope>NUCLEOTIDE SEQUENCE</scope>
</reference>
<keyword evidence="1" id="KW-1133">Transmembrane helix</keyword>
<protein>
    <submittedName>
        <fullName evidence="2">Cobalt transport protein</fullName>
    </submittedName>
</protein>
<gene>
    <name evidence="2" type="ORF">EVA_20097</name>
</gene>
<feature type="non-terminal residue" evidence="2">
    <location>
        <position position="94"/>
    </location>
</feature>
<evidence type="ECO:0000313" key="2">
    <source>
        <dbReference type="EMBL" id="EJW91796.1"/>
    </source>
</evidence>
<keyword evidence="1" id="KW-0472">Membrane</keyword>